<dbReference type="PROSITE" id="PS50814">
    <property type="entry name" value="WIF"/>
    <property type="match status" value="1"/>
</dbReference>
<proteinExistence type="predicted"/>
<comment type="function">
    <text evidence="1">Binds to WNT proteins and inhibits their activities. May be involved in mesoderm segmentation.</text>
</comment>
<evidence type="ECO:0000256" key="6">
    <source>
        <dbReference type="ARBA" id="ARBA00022687"/>
    </source>
</evidence>
<dbReference type="STRING" id="418985.A0A1V9XAL0"/>
<dbReference type="InterPro" id="IPR000742">
    <property type="entry name" value="EGF"/>
</dbReference>
<dbReference type="SMART" id="SM00181">
    <property type="entry name" value="EGF"/>
    <property type="match status" value="4"/>
</dbReference>
<dbReference type="AlphaFoldDB" id="A0A1V9XAL0"/>
<dbReference type="InterPro" id="IPR003306">
    <property type="entry name" value="WIF"/>
</dbReference>
<dbReference type="InterPro" id="IPR013111">
    <property type="entry name" value="EGF_extracell"/>
</dbReference>
<keyword evidence="7" id="KW-0732">Signal</keyword>
<keyword evidence="14" id="KW-1185">Reference proteome</keyword>
<keyword evidence="9" id="KW-0325">Glycoprotein</keyword>
<dbReference type="SUPFAM" id="SSF57196">
    <property type="entry name" value="EGF/Laminin"/>
    <property type="match status" value="1"/>
</dbReference>
<dbReference type="InterPro" id="IPR038677">
    <property type="entry name" value="WIF_sf"/>
</dbReference>
<evidence type="ECO:0000259" key="11">
    <source>
        <dbReference type="PROSITE" id="PS50026"/>
    </source>
</evidence>
<dbReference type="OrthoDB" id="10266706at2759"/>
<evidence type="ECO:0000256" key="3">
    <source>
        <dbReference type="ARBA" id="ARBA00013854"/>
    </source>
</evidence>
<dbReference type="InterPro" id="IPR050969">
    <property type="entry name" value="Dev_Signal_Modulators"/>
</dbReference>
<reference evidence="13 14" key="1">
    <citation type="journal article" date="2017" name="Gigascience">
        <title>Draft genome of the honey bee ectoparasitic mite, Tropilaelaps mercedesae, is shaped by the parasitic life history.</title>
        <authorList>
            <person name="Dong X."/>
            <person name="Armstrong S.D."/>
            <person name="Xia D."/>
            <person name="Makepeace B.L."/>
            <person name="Darby A.C."/>
            <person name="Kadowaki T."/>
        </authorList>
    </citation>
    <scope>NUCLEOTIDE SEQUENCE [LARGE SCALE GENOMIC DNA]</scope>
    <source>
        <strain evidence="13">Wuxi-XJTLU</strain>
    </source>
</reference>
<feature type="disulfide bond" evidence="10">
    <location>
        <begin position="247"/>
        <end position="257"/>
    </location>
</feature>
<keyword evidence="10" id="KW-0245">EGF-like domain</keyword>
<dbReference type="PROSITE" id="PS01186">
    <property type="entry name" value="EGF_2"/>
    <property type="match status" value="1"/>
</dbReference>
<evidence type="ECO:0000259" key="12">
    <source>
        <dbReference type="PROSITE" id="PS50814"/>
    </source>
</evidence>
<gene>
    <name evidence="13" type="ORF">BIW11_11616</name>
</gene>
<dbReference type="FunFam" id="2.10.25.10:FF:000020">
    <property type="entry name" value="Latent-transforming growth factor beta-binding protein 1"/>
    <property type="match status" value="1"/>
</dbReference>
<evidence type="ECO:0000256" key="4">
    <source>
        <dbReference type="ARBA" id="ARBA00022473"/>
    </source>
</evidence>
<comment type="caution">
    <text evidence="13">The sequence shown here is derived from an EMBL/GenBank/DDBJ whole genome shotgun (WGS) entry which is preliminary data.</text>
</comment>
<dbReference type="EMBL" id="MNPL01017415">
    <property type="protein sequence ID" value="OQR70466.1"/>
    <property type="molecule type" value="Genomic_DNA"/>
</dbReference>
<evidence type="ECO:0000313" key="13">
    <source>
        <dbReference type="EMBL" id="OQR70466.1"/>
    </source>
</evidence>
<feature type="domain" description="EGF-like" evidence="11">
    <location>
        <begin position="179"/>
        <end position="211"/>
    </location>
</feature>
<dbReference type="InterPro" id="IPR013309">
    <property type="entry name" value="Wnt-inh"/>
</dbReference>
<dbReference type="PANTHER" id="PTHR14949:SF32">
    <property type="entry name" value="WNT INHIBITORY FACTOR 1"/>
    <property type="match status" value="1"/>
</dbReference>
<dbReference type="InParanoid" id="A0A1V9XAL0"/>
<keyword evidence="6" id="KW-0879">Wnt signaling pathway</keyword>
<dbReference type="GO" id="GO:0005576">
    <property type="term" value="C:extracellular region"/>
    <property type="evidence" value="ECO:0007669"/>
    <property type="project" value="UniProtKB-SubCell"/>
</dbReference>
<accession>A0A1V9XAL0</accession>
<keyword evidence="8 10" id="KW-1015">Disulfide bond</keyword>
<comment type="subcellular location">
    <subcellularLocation>
        <location evidence="2">Secreted</location>
    </subcellularLocation>
</comment>
<feature type="disulfide bond" evidence="10">
    <location>
        <begin position="265"/>
        <end position="274"/>
    </location>
</feature>
<name>A0A1V9XAL0_9ACAR</name>
<dbReference type="GO" id="GO:0005102">
    <property type="term" value="F:signaling receptor binding"/>
    <property type="evidence" value="ECO:0007669"/>
    <property type="project" value="TreeGrafter"/>
</dbReference>
<feature type="domain" description="EGF-like" evidence="11">
    <location>
        <begin position="243"/>
        <end position="275"/>
    </location>
</feature>
<dbReference type="PANTHER" id="PTHR14949">
    <property type="entry name" value="EGF-LIKE-DOMAIN, MULTIPLE 7, 8"/>
    <property type="match status" value="1"/>
</dbReference>
<evidence type="ECO:0000313" key="14">
    <source>
        <dbReference type="Proteomes" id="UP000192247"/>
    </source>
</evidence>
<evidence type="ECO:0000256" key="8">
    <source>
        <dbReference type="ARBA" id="ARBA00023157"/>
    </source>
</evidence>
<sequence length="296" mass="32769">MLLLCEISYVGPFSGPLQVDIFVITHGEVEALIKEPTFESYLPALPDWVNTVNFTWRSGDKKSYIYDFLKLDSSNLGVLNSPKLSIPLRGKVPKKTRVFQVFLECVGNVSGTAVLDVSFSLSPEGGDPIPGMPIKFRLRKQCVSNVPISDCIENCRNGGQCDLDQVCRCPIEFMGQFCETPFCHPPCLHGGTCVAPNECLCPSGYQGPLCEGGICVERCLNGGKCIQKDVCQCGRGYYGPKCEFSKCSIPCLNGGRCDGVNRCACKRYFRGNQCEVEIPGMRKRNHHKRRKPEVFV</sequence>
<evidence type="ECO:0000256" key="9">
    <source>
        <dbReference type="ARBA" id="ARBA00023180"/>
    </source>
</evidence>
<feature type="domain" description="WIF" evidence="12">
    <location>
        <begin position="4"/>
        <end position="142"/>
    </location>
</feature>
<feature type="disulfide bond" evidence="10">
    <location>
        <begin position="201"/>
        <end position="210"/>
    </location>
</feature>
<evidence type="ECO:0000256" key="5">
    <source>
        <dbReference type="ARBA" id="ARBA00022525"/>
    </source>
</evidence>
<dbReference type="GO" id="GO:0009986">
    <property type="term" value="C:cell surface"/>
    <property type="evidence" value="ECO:0007669"/>
    <property type="project" value="TreeGrafter"/>
</dbReference>
<protein>
    <recommendedName>
        <fullName evidence="3">Wnt inhibitory factor 1</fullName>
    </recommendedName>
</protein>
<comment type="caution">
    <text evidence="10">Lacks conserved residue(s) required for the propagation of feature annotation.</text>
</comment>
<dbReference type="SMART" id="SM00469">
    <property type="entry name" value="WIF"/>
    <property type="match status" value="1"/>
</dbReference>
<evidence type="ECO:0000256" key="10">
    <source>
        <dbReference type="PROSITE-ProRule" id="PRU00076"/>
    </source>
</evidence>
<evidence type="ECO:0000256" key="7">
    <source>
        <dbReference type="ARBA" id="ARBA00022729"/>
    </source>
</evidence>
<organism evidence="13 14">
    <name type="scientific">Tropilaelaps mercedesae</name>
    <dbReference type="NCBI Taxonomy" id="418985"/>
    <lineage>
        <taxon>Eukaryota</taxon>
        <taxon>Metazoa</taxon>
        <taxon>Ecdysozoa</taxon>
        <taxon>Arthropoda</taxon>
        <taxon>Chelicerata</taxon>
        <taxon>Arachnida</taxon>
        <taxon>Acari</taxon>
        <taxon>Parasitiformes</taxon>
        <taxon>Mesostigmata</taxon>
        <taxon>Gamasina</taxon>
        <taxon>Dermanyssoidea</taxon>
        <taxon>Laelapidae</taxon>
        <taxon>Tropilaelaps</taxon>
    </lineage>
</organism>
<feature type="disulfide bond" evidence="10">
    <location>
        <begin position="183"/>
        <end position="193"/>
    </location>
</feature>
<evidence type="ECO:0000256" key="2">
    <source>
        <dbReference type="ARBA" id="ARBA00004613"/>
    </source>
</evidence>
<evidence type="ECO:0000256" key="1">
    <source>
        <dbReference type="ARBA" id="ARBA00003309"/>
    </source>
</evidence>
<dbReference type="Pfam" id="PF07974">
    <property type="entry name" value="EGF_2"/>
    <property type="match status" value="1"/>
</dbReference>
<dbReference type="Gene3D" id="2.60.40.2170">
    <property type="entry name" value="Wnt, WIF domain"/>
    <property type="match status" value="1"/>
</dbReference>
<keyword evidence="4" id="KW-0217">Developmental protein</keyword>
<dbReference type="Gene3D" id="2.10.25.10">
    <property type="entry name" value="Laminin"/>
    <property type="match status" value="3"/>
</dbReference>
<dbReference type="PROSITE" id="PS50026">
    <property type="entry name" value="EGF_3"/>
    <property type="match status" value="2"/>
</dbReference>
<keyword evidence="5" id="KW-0964">Secreted</keyword>
<dbReference type="GO" id="GO:0016055">
    <property type="term" value="P:Wnt signaling pathway"/>
    <property type="evidence" value="ECO:0007669"/>
    <property type="project" value="UniProtKB-KW"/>
</dbReference>
<dbReference type="Proteomes" id="UP000192247">
    <property type="component" value="Unassembled WGS sequence"/>
</dbReference>
<dbReference type="Pfam" id="PF02019">
    <property type="entry name" value="WIF"/>
    <property type="match status" value="1"/>
</dbReference>
<dbReference type="PRINTS" id="PR01901">
    <property type="entry name" value="WIFPROTEIN"/>
</dbReference>
<dbReference type="PROSITE" id="PS00022">
    <property type="entry name" value="EGF_1"/>
    <property type="match status" value="2"/>
</dbReference>